<dbReference type="GO" id="GO:0055129">
    <property type="term" value="P:L-proline biosynthetic process"/>
    <property type="evidence" value="ECO:0007669"/>
    <property type="project" value="UniProtKB-UniRule"/>
</dbReference>
<gene>
    <name evidence="4" type="primary">proC</name>
    <name evidence="9" type="ORF">DN052_06890</name>
</gene>
<evidence type="ECO:0000256" key="4">
    <source>
        <dbReference type="HAMAP-Rule" id="MF_01925"/>
    </source>
</evidence>
<evidence type="ECO:0000256" key="5">
    <source>
        <dbReference type="NCBIfam" id="TIGR00112"/>
    </source>
</evidence>
<evidence type="ECO:0000259" key="8">
    <source>
        <dbReference type="Pfam" id="PF14748"/>
    </source>
</evidence>
<dbReference type="HAMAP" id="MF_01925">
    <property type="entry name" value="P5C_reductase"/>
    <property type="match status" value="1"/>
</dbReference>
<reference evidence="9 10" key="1">
    <citation type="submission" date="2018-06" db="EMBL/GenBank/DDBJ databases">
        <title>Draft sequence of Acidithiobacillus ferrooxidans CCM 4253.</title>
        <authorList>
            <person name="Moya-Beltran A."/>
            <person name="Castro M."/>
            <person name="Covarrubias P.C."/>
            <person name="Issotta F."/>
            <person name="Janiczek O."/>
            <person name="Mandl M."/>
            <person name="Kucera J."/>
            <person name="Quatrini R."/>
        </authorList>
    </citation>
    <scope>NUCLEOTIDE SEQUENCE [LARGE SCALE GENOMIC DNA]</scope>
    <source>
        <strain evidence="9 10">CCM 4253</strain>
    </source>
</reference>
<keyword evidence="2 4" id="KW-0521">NADP</keyword>
<evidence type="ECO:0000313" key="9">
    <source>
        <dbReference type="EMBL" id="PZD82720.1"/>
    </source>
</evidence>
<comment type="similarity">
    <text evidence="1 4">Belongs to the pyrroline-5-carboxylate reductase family.</text>
</comment>
<dbReference type="UniPathway" id="UPA00098">
    <property type="reaction ID" value="UER00361"/>
</dbReference>
<feature type="binding site" evidence="6">
    <location>
        <begin position="70"/>
        <end position="73"/>
    </location>
    <ligand>
        <name>NADP(+)</name>
        <dbReference type="ChEBI" id="CHEBI:58349"/>
    </ligand>
</feature>
<keyword evidence="4" id="KW-0641">Proline biosynthesis</keyword>
<comment type="function">
    <text evidence="4">Catalyzes the reduction of 1-pyrroline-5-carboxylate (PCA) to L-proline.</text>
</comment>
<dbReference type="NCBIfam" id="TIGR00112">
    <property type="entry name" value="proC"/>
    <property type="match status" value="1"/>
</dbReference>
<dbReference type="InterPro" id="IPR008927">
    <property type="entry name" value="6-PGluconate_DH-like_C_sf"/>
</dbReference>
<dbReference type="OrthoDB" id="9805754at2"/>
<keyword evidence="3 4" id="KW-0560">Oxidoreductase</keyword>
<comment type="caution">
    <text evidence="9">The sequence shown here is derived from an EMBL/GenBank/DDBJ whole genome shotgun (WGS) entry which is preliminary data.</text>
</comment>
<dbReference type="Gene3D" id="3.40.50.720">
    <property type="entry name" value="NAD(P)-binding Rossmann-like Domain"/>
    <property type="match status" value="1"/>
</dbReference>
<dbReference type="InterPro" id="IPR000304">
    <property type="entry name" value="Pyrroline-COOH_reductase"/>
</dbReference>
<organism evidence="9 10">
    <name type="scientific">Acidithiobacillus ferrooxidans</name>
    <name type="common">Thiobacillus ferrooxidans</name>
    <dbReference type="NCBI Taxonomy" id="920"/>
    <lineage>
        <taxon>Bacteria</taxon>
        <taxon>Pseudomonadati</taxon>
        <taxon>Pseudomonadota</taxon>
        <taxon>Acidithiobacillia</taxon>
        <taxon>Acidithiobacillales</taxon>
        <taxon>Acidithiobacillaceae</taxon>
        <taxon>Acidithiobacillus</taxon>
    </lineage>
</organism>
<evidence type="ECO:0000256" key="6">
    <source>
        <dbReference type="PIRSR" id="PIRSR000193-1"/>
    </source>
</evidence>
<evidence type="ECO:0000256" key="1">
    <source>
        <dbReference type="ARBA" id="ARBA00005525"/>
    </source>
</evidence>
<dbReference type="GO" id="GO:0004735">
    <property type="term" value="F:pyrroline-5-carboxylate reductase activity"/>
    <property type="evidence" value="ECO:0007669"/>
    <property type="project" value="UniProtKB-UniRule"/>
</dbReference>
<dbReference type="PANTHER" id="PTHR11645">
    <property type="entry name" value="PYRROLINE-5-CARBOXYLATE REDUCTASE"/>
    <property type="match status" value="1"/>
</dbReference>
<dbReference type="Gene3D" id="1.10.3730.10">
    <property type="entry name" value="ProC C-terminal domain-like"/>
    <property type="match status" value="1"/>
</dbReference>
<dbReference type="GeneID" id="65279644"/>
<dbReference type="RefSeq" id="WP_009566574.1">
    <property type="nucleotide sequence ID" value="NZ_AP025160.1"/>
</dbReference>
<protein>
    <recommendedName>
        <fullName evidence="4 5">Pyrroline-5-carboxylate reductase</fullName>
        <shortName evidence="4">P5C reductase</shortName>
        <shortName evidence="4">P5CR</shortName>
        <ecNumber evidence="4 5">1.5.1.2</ecNumber>
    </recommendedName>
    <alternativeName>
        <fullName evidence="4">PCA reductase</fullName>
    </alternativeName>
</protein>
<keyword evidence="4" id="KW-0963">Cytoplasm</keyword>
<accession>A0A2W1K8I7</accession>
<dbReference type="InterPro" id="IPR029036">
    <property type="entry name" value="P5CR_dimer"/>
</dbReference>
<proteinExistence type="inferred from homology"/>
<evidence type="ECO:0000256" key="2">
    <source>
        <dbReference type="ARBA" id="ARBA00022857"/>
    </source>
</evidence>
<dbReference type="OMA" id="VWAVKPQ"/>
<dbReference type="Proteomes" id="UP000248886">
    <property type="component" value="Unassembled WGS sequence"/>
</dbReference>
<feature type="binding site" evidence="6">
    <location>
        <begin position="9"/>
        <end position="14"/>
    </location>
    <ligand>
        <name>NADP(+)</name>
        <dbReference type="ChEBI" id="CHEBI:58349"/>
    </ligand>
</feature>
<evidence type="ECO:0000259" key="7">
    <source>
        <dbReference type="Pfam" id="PF03807"/>
    </source>
</evidence>
<dbReference type="EC" id="1.5.1.2" evidence="4 5"/>
<dbReference type="GO" id="GO:0005737">
    <property type="term" value="C:cytoplasm"/>
    <property type="evidence" value="ECO:0007669"/>
    <property type="project" value="UniProtKB-SubCell"/>
</dbReference>
<feature type="domain" description="Pyrroline-5-carboxylate reductase dimerisation" evidence="8">
    <location>
        <begin position="164"/>
        <end position="267"/>
    </location>
</feature>
<comment type="catalytic activity">
    <reaction evidence="4">
        <text>L-proline + NADP(+) = (S)-1-pyrroline-5-carboxylate + NADPH + 2 H(+)</text>
        <dbReference type="Rhea" id="RHEA:14109"/>
        <dbReference type="ChEBI" id="CHEBI:15378"/>
        <dbReference type="ChEBI" id="CHEBI:17388"/>
        <dbReference type="ChEBI" id="CHEBI:57783"/>
        <dbReference type="ChEBI" id="CHEBI:58349"/>
        <dbReference type="ChEBI" id="CHEBI:60039"/>
        <dbReference type="EC" id="1.5.1.2"/>
    </reaction>
</comment>
<dbReference type="SUPFAM" id="SSF51735">
    <property type="entry name" value="NAD(P)-binding Rossmann-fold domains"/>
    <property type="match status" value="1"/>
</dbReference>
<comment type="subcellular location">
    <subcellularLocation>
        <location evidence="4">Cytoplasm</location>
    </subcellularLocation>
</comment>
<keyword evidence="4" id="KW-0028">Amino-acid biosynthesis</keyword>
<dbReference type="InterPro" id="IPR028939">
    <property type="entry name" value="P5C_Rdtase_cat_N"/>
</dbReference>
<dbReference type="PIRSF" id="PIRSF000193">
    <property type="entry name" value="Pyrrol-5-carb_rd"/>
    <property type="match status" value="1"/>
</dbReference>
<dbReference type="InterPro" id="IPR036291">
    <property type="entry name" value="NAD(P)-bd_dom_sf"/>
</dbReference>
<dbReference type="Pfam" id="PF14748">
    <property type="entry name" value="P5CR_dimer"/>
    <property type="match status" value="1"/>
</dbReference>
<dbReference type="AlphaFoldDB" id="A0A2W1K8I7"/>
<comment type="catalytic activity">
    <reaction evidence="4">
        <text>L-proline + NAD(+) = (S)-1-pyrroline-5-carboxylate + NADH + 2 H(+)</text>
        <dbReference type="Rhea" id="RHEA:14105"/>
        <dbReference type="ChEBI" id="CHEBI:15378"/>
        <dbReference type="ChEBI" id="CHEBI:17388"/>
        <dbReference type="ChEBI" id="CHEBI:57540"/>
        <dbReference type="ChEBI" id="CHEBI:57945"/>
        <dbReference type="ChEBI" id="CHEBI:60039"/>
        <dbReference type="EC" id="1.5.1.2"/>
    </reaction>
</comment>
<feature type="domain" description="Pyrroline-5-carboxylate reductase catalytic N-terminal" evidence="7">
    <location>
        <begin position="6"/>
        <end position="100"/>
    </location>
</feature>
<dbReference type="PANTHER" id="PTHR11645:SF0">
    <property type="entry name" value="PYRROLINE-5-CARBOXYLATE REDUCTASE 3"/>
    <property type="match status" value="1"/>
</dbReference>
<evidence type="ECO:0000256" key="3">
    <source>
        <dbReference type="ARBA" id="ARBA00023002"/>
    </source>
</evidence>
<dbReference type="Pfam" id="PF03807">
    <property type="entry name" value="F420_oxidored"/>
    <property type="match status" value="1"/>
</dbReference>
<name>A0A2W1K8I7_ACIFR</name>
<dbReference type="SUPFAM" id="SSF48179">
    <property type="entry name" value="6-phosphogluconate dehydrogenase C-terminal domain-like"/>
    <property type="match status" value="1"/>
</dbReference>
<sequence length="275" mass="28268">MIPQNIVFIGAGNMARALIAGLRRQGIAGEQIQVHAPSSAHRDALAEEFGIRSLAATAQSLPANSVVIYAAKPKQISAVLALWRQAFADAGVLFLSVAAGIDSARIAAELNPGSAIVRGMPNTPAQVGAGATALYARDSVSAAQRQTAGFIMSAVGEIYWLSDESLMDAVTALSGSGPAYVLLFLEALEDAAVLQGLDRATARALALQTVLGTAQMAAASTLSPTALRHQVTSPGGTTAAGLAVWEEHLRPLAQRALAAAAERSRALGSPEKDIP</sequence>
<dbReference type="EMBL" id="QKQP01000001">
    <property type="protein sequence ID" value="PZD82720.1"/>
    <property type="molecule type" value="Genomic_DNA"/>
</dbReference>
<evidence type="ECO:0000313" key="10">
    <source>
        <dbReference type="Proteomes" id="UP000248886"/>
    </source>
</evidence>
<comment type="pathway">
    <text evidence="4">Amino-acid biosynthesis; L-proline biosynthesis; L-proline from L-glutamate 5-semialdehyde: step 1/1.</text>
</comment>
<dbReference type="FunFam" id="1.10.3730.10:FF:000001">
    <property type="entry name" value="Pyrroline-5-carboxylate reductase"/>
    <property type="match status" value="1"/>
</dbReference>